<evidence type="ECO:0000256" key="1">
    <source>
        <dbReference type="SAM" id="MobiDB-lite"/>
    </source>
</evidence>
<gene>
    <name evidence="2" type="ORF">BV913_11975</name>
</gene>
<protein>
    <submittedName>
        <fullName evidence="2">Uncharacterized protein</fullName>
    </submittedName>
</protein>
<sequence>MGAQTVAGDIQPPKKRKAAHPGSAVASGNRRLLNVFDNRGVSPMRSDNLRTSSKLHTDFLRLPLGGQIQGFTALSVPIMHTLYKTVSHTVLGLYPDPSPFEKAGFIVGISYCTPNLLK</sequence>
<dbReference type="Proteomes" id="UP000193346">
    <property type="component" value="Unassembled WGS sequence"/>
</dbReference>
<evidence type="ECO:0000313" key="2">
    <source>
        <dbReference type="EMBL" id="OSI27610.1"/>
    </source>
</evidence>
<proteinExistence type="predicted"/>
<keyword evidence="3" id="KW-1185">Reference proteome</keyword>
<organism evidence="2 3">
    <name type="scientific">Neisseria dumasiana</name>
    <dbReference type="NCBI Taxonomy" id="1931275"/>
    <lineage>
        <taxon>Bacteria</taxon>
        <taxon>Pseudomonadati</taxon>
        <taxon>Pseudomonadota</taxon>
        <taxon>Betaproteobacteria</taxon>
        <taxon>Neisseriales</taxon>
        <taxon>Neisseriaceae</taxon>
        <taxon>Neisseria</taxon>
    </lineage>
</organism>
<comment type="caution">
    <text evidence="2">The sequence shown here is derived from an EMBL/GenBank/DDBJ whole genome shotgun (WGS) entry which is preliminary data.</text>
</comment>
<reference evidence="2 3" key="1">
    <citation type="submission" date="2017-01" db="EMBL/GenBank/DDBJ databases">
        <authorList>
            <person name="Wolfgang W.J."/>
            <person name="Cole J."/>
            <person name="Wroblewski D."/>
            <person name="Mcginnis J."/>
            <person name="Musser K.A."/>
        </authorList>
    </citation>
    <scope>NUCLEOTIDE SEQUENCE [LARGE SCALE GENOMIC DNA]</scope>
    <source>
        <strain evidence="2 3">93087</strain>
    </source>
</reference>
<accession>A0ABX3WJR8</accession>
<evidence type="ECO:0000313" key="3">
    <source>
        <dbReference type="Proteomes" id="UP000193346"/>
    </source>
</evidence>
<name>A0ABX3WJR8_9NEIS</name>
<feature type="region of interest" description="Disordered" evidence="1">
    <location>
        <begin position="1"/>
        <end position="25"/>
    </location>
</feature>
<dbReference type="EMBL" id="MTAC01000049">
    <property type="protein sequence ID" value="OSI27610.1"/>
    <property type="molecule type" value="Genomic_DNA"/>
</dbReference>